<evidence type="ECO:0000256" key="2">
    <source>
        <dbReference type="ARBA" id="ARBA00022723"/>
    </source>
</evidence>
<dbReference type="InterPro" id="IPR036866">
    <property type="entry name" value="RibonucZ/Hydroxyglut_hydro"/>
</dbReference>
<gene>
    <name evidence="6" type="ORF">MES4922_360055</name>
</gene>
<evidence type="ECO:0000313" key="7">
    <source>
        <dbReference type="Proteomes" id="UP001152604"/>
    </source>
</evidence>
<keyword evidence="4" id="KW-0862">Zinc</keyword>
<sequence>MTAIDTQEVLHLLNRRLFLAGSAALAAVPLMPWKALALAAPHSFTQGDAQVTVVSDGQFTLPLNIIATDASTEQLAEIAKRLGYPADGARMSMNLPVLKIGTDLILIDIGSGGKFMPETTGKLAENLTAAGIDPASITKVVFTHGHLDHISGTLKADAELLFPNAAYYVGEAEWNFWTDPNLLSKMPAEMGDFVKGAQRDFAAVRDKVTMVKGGQDIVTGLTVIDTPGHTPGHISLRLAGGEGLIIAGDATTNQIVSFEKPDWKFGFDADHDTAIKTRKTLLDGAAADKTKLLGYHWNYPGVGFAEKDGTAYKFVAAS</sequence>
<reference evidence="6" key="1">
    <citation type="submission" date="2022-03" db="EMBL/GenBank/DDBJ databases">
        <authorList>
            <person name="Brunel B."/>
        </authorList>
    </citation>
    <scope>NUCLEOTIDE SEQUENCE</scope>
    <source>
        <strain evidence="6">STM4922sample</strain>
    </source>
</reference>
<dbReference type="PANTHER" id="PTHR42978:SF6">
    <property type="entry name" value="QUORUM-QUENCHING LACTONASE YTNP-RELATED"/>
    <property type="match status" value="1"/>
</dbReference>
<name>A0ABM9E5F0_9HYPH</name>
<dbReference type="InterPro" id="IPR001279">
    <property type="entry name" value="Metallo-B-lactamas"/>
</dbReference>
<comment type="similarity">
    <text evidence="1">Belongs to the metallo-beta-lactamase superfamily.</text>
</comment>
<dbReference type="GO" id="GO:0016787">
    <property type="term" value="F:hydrolase activity"/>
    <property type="evidence" value="ECO:0007669"/>
    <property type="project" value="UniProtKB-KW"/>
</dbReference>
<dbReference type="SUPFAM" id="SSF56281">
    <property type="entry name" value="Metallo-hydrolase/oxidoreductase"/>
    <property type="match status" value="1"/>
</dbReference>
<keyword evidence="2" id="KW-0479">Metal-binding</keyword>
<evidence type="ECO:0000313" key="6">
    <source>
        <dbReference type="EMBL" id="CAH2404354.1"/>
    </source>
</evidence>
<dbReference type="PANTHER" id="PTHR42978">
    <property type="entry name" value="QUORUM-QUENCHING LACTONASE YTNP-RELATED-RELATED"/>
    <property type="match status" value="1"/>
</dbReference>
<dbReference type="CDD" id="cd07720">
    <property type="entry name" value="OPHC2-like_MBL-fold"/>
    <property type="match status" value="1"/>
</dbReference>
<dbReference type="InterPro" id="IPR051013">
    <property type="entry name" value="MBL_superfamily_lactonases"/>
</dbReference>
<keyword evidence="3 6" id="KW-0378">Hydrolase</keyword>
<accession>A0ABM9E5F0</accession>
<dbReference type="Pfam" id="PF00753">
    <property type="entry name" value="Lactamase_B"/>
    <property type="match status" value="1"/>
</dbReference>
<organism evidence="6 7">
    <name type="scientific">Mesorhizobium ventifaucium</name>
    <dbReference type="NCBI Taxonomy" id="666020"/>
    <lineage>
        <taxon>Bacteria</taxon>
        <taxon>Pseudomonadati</taxon>
        <taxon>Pseudomonadota</taxon>
        <taxon>Alphaproteobacteria</taxon>
        <taxon>Hyphomicrobiales</taxon>
        <taxon>Phyllobacteriaceae</taxon>
        <taxon>Mesorhizobium</taxon>
    </lineage>
</organism>
<evidence type="ECO:0000259" key="5">
    <source>
        <dbReference type="SMART" id="SM00849"/>
    </source>
</evidence>
<evidence type="ECO:0000256" key="1">
    <source>
        <dbReference type="ARBA" id="ARBA00007749"/>
    </source>
</evidence>
<dbReference type="Proteomes" id="UP001152604">
    <property type="component" value="Unassembled WGS sequence"/>
</dbReference>
<keyword evidence="7" id="KW-1185">Reference proteome</keyword>
<dbReference type="SMART" id="SM00849">
    <property type="entry name" value="Lactamase_B"/>
    <property type="match status" value="1"/>
</dbReference>
<dbReference type="Gene3D" id="3.60.15.10">
    <property type="entry name" value="Ribonuclease Z/Hydroxyacylglutathione hydrolase-like"/>
    <property type="match status" value="1"/>
</dbReference>
<dbReference type="RefSeq" id="WP_254026878.1">
    <property type="nucleotide sequence ID" value="NZ_CAKXZS010000030.1"/>
</dbReference>
<dbReference type="InterPro" id="IPR006311">
    <property type="entry name" value="TAT_signal"/>
</dbReference>
<proteinExistence type="inferred from homology"/>
<dbReference type="EMBL" id="CAKXZS010000030">
    <property type="protein sequence ID" value="CAH2404354.1"/>
    <property type="molecule type" value="Genomic_DNA"/>
</dbReference>
<protein>
    <submittedName>
        <fullName evidence="6">Metallo-beta-lactamase family hydrolase protein</fullName>
    </submittedName>
</protein>
<evidence type="ECO:0000256" key="4">
    <source>
        <dbReference type="ARBA" id="ARBA00022833"/>
    </source>
</evidence>
<evidence type="ECO:0000256" key="3">
    <source>
        <dbReference type="ARBA" id="ARBA00022801"/>
    </source>
</evidence>
<comment type="caution">
    <text evidence="6">The sequence shown here is derived from an EMBL/GenBank/DDBJ whole genome shotgun (WGS) entry which is preliminary data.</text>
</comment>
<dbReference type="PROSITE" id="PS51318">
    <property type="entry name" value="TAT"/>
    <property type="match status" value="1"/>
</dbReference>
<feature type="domain" description="Metallo-beta-lactamase" evidence="5">
    <location>
        <begin position="92"/>
        <end position="296"/>
    </location>
</feature>